<evidence type="ECO:0000313" key="3">
    <source>
        <dbReference type="EMBL" id="OBQ59155.1"/>
    </source>
</evidence>
<dbReference type="GO" id="GO:0004803">
    <property type="term" value="F:transposase activity"/>
    <property type="evidence" value="ECO:0007669"/>
    <property type="project" value="InterPro"/>
</dbReference>
<name>A0A1A5ILG2_RHILI</name>
<evidence type="ECO:0000256" key="1">
    <source>
        <dbReference type="SAM" id="MobiDB-lite"/>
    </source>
</evidence>
<dbReference type="GO" id="GO:0006313">
    <property type="term" value="P:DNA transposition"/>
    <property type="evidence" value="ECO:0007669"/>
    <property type="project" value="InterPro"/>
</dbReference>
<dbReference type="EMBL" id="LYTK01000023">
    <property type="protein sequence ID" value="OBQ59155.1"/>
    <property type="molecule type" value="Genomic_DNA"/>
</dbReference>
<evidence type="ECO:0000313" key="2">
    <source>
        <dbReference type="EMBL" id="OBP80093.1"/>
    </source>
</evidence>
<dbReference type="Pfam" id="PF01527">
    <property type="entry name" value="HTH_Tnp_1"/>
    <property type="match status" value="1"/>
</dbReference>
<accession>A0A1A5ILG2</accession>
<reference evidence="3 4" key="1">
    <citation type="submission" date="2016-05" db="EMBL/GenBank/DDBJ databases">
        <authorList>
            <person name="Ramsay J.P."/>
        </authorList>
    </citation>
    <scope>NUCLEOTIDE SEQUENCE [LARGE SCALE GENOMIC DNA]</scope>
    <source>
        <strain evidence="3 4">NZP2042</strain>
    </source>
</reference>
<dbReference type="Proteomes" id="UP000093737">
    <property type="component" value="Unassembled WGS sequence"/>
</dbReference>
<comment type="caution">
    <text evidence="2">The sequence shown here is derived from an EMBL/GenBank/DDBJ whole genome shotgun (WGS) entry which is preliminary data.</text>
</comment>
<feature type="compositionally biased region" description="Basic and acidic residues" evidence="1">
    <location>
        <begin position="21"/>
        <end position="34"/>
    </location>
</feature>
<reference evidence="5" key="2">
    <citation type="submission" date="2016-06" db="EMBL/GenBank/DDBJ databases">
        <title>NZP2037 Pacbio-Illumina hybrid assembly.</title>
        <authorList>
            <person name="Ramsay J.P."/>
        </authorList>
    </citation>
    <scope>NUCLEOTIDE SEQUENCE [LARGE SCALE GENOMIC DNA]</scope>
    <source>
        <strain evidence="5">R7ANS::ICEMlSym2042</strain>
    </source>
</reference>
<dbReference type="AlphaFoldDB" id="A0A1A5ILG2"/>
<evidence type="ECO:0000313" key="4">
    <source>
        <dbReference type="Proteomes" id="UP000093737"/>
    </source>
</evidence>
<feature type="region of interest" description="Disordered" evidence="1">
    <location>
        <begin position="1"/>
        <end position="71"/>
    </location>
</feature>
<protein>
    <submittedName>
        <fullName evidence="2">Transcriptional regulator</fullName>
    </submittedName>
</protein>
<feature type="compositionally biased region" description="Low complexity" evidence="1">
    <location>
        <begin position="45"/>
        <end position="58"/>
    </location>
</feature>
<proteinExistence type="predicted"/>
<organism evidence="2 5">
    <name type="scientific">Rhizobium loti</name>
    <name type="common">Mesorhizobium loti</name>
    <dbReference type="NCBI Taxonomy" id="381"/>
    <lineage>
        <taxon>Bacteria</taxon>
        <taxon>Pseudomonadati</taxon>
        <taxon>Pseudomonadota</taxon>
        <taxon>Alphaproteobacteria</taxon>
        <taxon>Hyphomicrobiales</taxon>
        <taxon>Phyllobacteriaceae</taxon>
        <taxon>Mesorhizobium</taxon>
    </lineage>
</organism>
<sequence length="153" mass="16371">MANPPDAESVETATEPAPRGTETKKKSSPSREAKAAPGRKNGANTASPAKEATATAAAVRSPRKVYSGKERAQKLAQIETSISGSATLKSAVKQAGISEQTYYHWKKAAAPTSDGDDLKDLLALEQENKRLKSLLAERLRRENAELKTKLGLQ</sequence>
<dbReference type="InterPro" id="IPR002514">
    <property type="entry name" value="Transposase_8"/>
</dbReference>
<evidence type="ECO:0000313" key="5">
    <source>
        <dbReference type="Proteomes" id="UP000093748"/>
    </source>
</evidence>
<dbReference type="GO" id="GO:0003677">
    <property type="term" value="F:DNA binding"/>
    <property type="evidence" value="ECO:0007669"/>
    <property type="project" value="InterPro"/>
</dbReference>
<reference evidence="2" key="3">
    <citation type="submission" date="2016-06" db="EMBL/GenBank/DDBJ databases">
        <authorList>
            <person name="Kjaerup R.B."/>
            <person name="Dalgaard T.S."/>
            <person name="Juul-Madsen H.R."/>
        </authorList>
    </citation>
    <scope>NUCLEOTIDE SEQUENCE</scope>
    <source>
        <strain evidence="2">R7ANS::ICEMlSym2042</strain>
    </source>
</reference>
<dbReference type="InterPro" id="IPR009057">
    <property type="entry name" value="Homeodomain-like_sf"/>
</dbReference>
<dbReference type="EMBL" id="LZTJ01000002">
    <property type="protein sequence ID" value="OBP80093.1"/>
    <property type="molecule type" value="Genomic_DNA"/>
</dbReference>
<gene>
    <name evidence="3" type="ORF">A8145_25610</name>
    <name evidence="2" type="ORF">BAE39_26980</name>
</gene>
<dbReference type="Proteomes" id="UP000093748">
    <property type="component" value="Unassembled WGS sequence"/>
</dbReference>
<dbReference type="SUPFAM" id="SSF46689">
    <property type="entry name" value="Homeodomain-like"/>
    <property type="match status" value="1"/>
</dbReference>